<proteinExistence type="predicted"/>
<name>A0ABR2HH25_9EUKA</name>
<keyword evidence="2" id="KW-1185">Reference proteome</keyword>
<organism evidence="1 2">
    <name type="scientific">Tritrichomonas musculus</name>
    <dbReference type="NCBI Taxonomy" id="1915356"/>
    <lineage>
        <taxon>Eukaryota</taxon>
        <taxon>Metamonada</taxon>
        <taxon>Parabasalia</taxon>
        <taxon>Tritrichomonadida</taxon>
        <taxon>Tritrichomonadidae</taxon>
        <taxon>Tritrichomonas</taxon>
    </lineage>
</organism>
<protein>
    <recommendedName>
        <fullName evidence="3">Tyrosine specific protein phosphatases domain-containing protein</fullName>
    </recommendedName>
</protein>
<evidence type="ECO:0000313" key="1">
    <source>
        <dbReference type="EMBL" id="KAK8847124.1"/>
    </source>
</evidence>
<dbReference type="InterPro" id="IPR029021">
    <property type="entry name" value="Prot-tyrosine_phosphatase-like"/>
</dbReference>
<comment type="caution">
    <text evidence="1">The sequence shown here is derived from an EMBL/GenBank/DDBJ whole genome shotgun (WGS) entry which is preliminary data.</text>
</comment>
<reference evidence="1 2" key="1">
    <citation type="submission" date="2024-04" db="EMBL/GenBank/DDBJ databases">
        <title>Tritrichomonas musculus Genome.</title>
        <authorList>
            <person name="Alves-Ferreira E."/>
            <person name="Grigg M."/>
            <person name="Lorenzi H."/>
            <person name="Galac M."/>
        </authorList>
    </citation>
    <scope>NUCLEOTIDE SEQUENCE [LARGE SCALE GENOMIC DNA]</scope>
    <source>
        <strain evidence="1 2">EAF2021</strain>
    </source>
</reference>
<sequence>MIFKSAILIDRNKMDVEKILSTNIPDIYPVYGGVRGRTMSSKHQIYAWPVLKEAGLQTIIDLRDQDFTDKYEKTCEKRGFRYFHYPVDNKGKTVPSMVQLLPQFCELIDQGNFYIACALGLHRTDVALCTYWMFYGADKGLPPPAIRGYRQEDGHDTSKIMRVLNSIYKFMTEERGEKPIPETVFNDRKKIINELSQQKNDSA</sequence>
<dbReference type="EMBL" id="JAPFFF010000028">
    <property type="protein sequence ID" value="KAK8847124.1"/>
    <property type="molecule type" value="Genomic_DNA"/>
</dbReference>
<gene>
    <name evidence="1" type="ORF">M9Y10_019705</name>
</gene>
<accession>A0ABR2HH25</accession>
<evidence type="ECO:0008006" key="3">
    <source>
        <dbReference type="Google" id="ProtNLM"/>
    </source>
</evidence>
<dbReference type="Proteomes" id="UP001470230">
    <property type="component" value="Unassembled WGS sequence"/>
</dbReference>
<dbReference type="SUPFAM" id="SSF52799">
    <property type="entry name" value="(Phosphotyrosine protein) phosphatases II"/>
    <property type="match status" value="1"/>
</dbReference>
<dbReference type="Gene3D" id="3.90.190.10">
    <property type="entry name" value="Protein tyrosine phosphatase superfamily"/>
    <property type="match status" value="1"/>
</dbReference>
<evidence type="ECO:0000313" key="2">
    <source>
        <dbReference type="Proteomes" id="UP001470230"/>
    </source>
</evidence>